<protein>
    <recommendedName>
        <fullName evidence="3">Transposase IS116/IS110/IS902 family protein</fullName>
    </recommendedName>
</protein>
<dbReference type="eggNOG" id="ENOG5033CWZ">
    <property type="taxonomic scope" value="Bacteria"/>
</dbReference>
<keyword evidence="2" id="KW-1185">Reference proteome</keyword>
<evidence type="ECO:0008006" key="3">
    <source>
        <dbReference type="Google" id="ProtNLM"/>
    </source>
</evidence>
<dbReference type="AlphaFoldDB" id="A0A0L6JWY3"/>
<dbReference type="EMBL" id="LGTC01000001">
    <property type="protein sequence ID" value="KNY30115.1"/>
    <property type="molecule type" value="Genomic_DNA"/>
</dbReference>
<evidence type="ECO:0000313" key="2">
    <source>
        <dbReference type="Proteomes" id="UP000036923"/>
    </source>
</evidence>
<gene>
    <name evidence="1" type="ORF">Bccel_5392</name>
</gene>
<sequence>MEKNTLRFFHLAVLVVSNYAGQRKPFNPYFHEYYNRKISEGKTKPQSLKCVMRRLVNIIYRMMKDKSEYYEKPMQEKEQQCIIFTEA</sequence>
<name>A0A0L6JWY3_9FIRM</name>
<dbReference type="STRING" id="398512.Bccel_5392"/>
<proteinExistence type="predicted"/>
<evidence type="ECO:0000313" key="1">
    <source>
        <dbReference type="EMBL" id="KNY30115.1"/>
    </source>
</evidence>
<dbReference type="RefSeq" id="WP_050753881.1">
    <property type="nucleotide sequence ID" value="NZ_JQKC01000045.1"/>
</dbReference>
<reference evidence="2" key="1">
    <citation type="submission" date="2015-07" db="EMBL/GenBank/DDBJ databases">
        <title>Near-Complete Genome Sequence of the Cellulolytic Bacterium Bacteroides (Pseudobacteroides) cellulosolvens ATCC 35603.</title>
        <authorList>
            <person name="Dassa B."/>
            <person name="Utturkar S.M."/>
            <person name="Klingeman D.M."/>
            <person name="Hurt R.A."/>
            <person name="Keller M."/>
            <person name="Xu J."/>
            <person name="Reddy Y.H.K."/>
            <person name="Borovok I."/>
            <person name="Grinberg I.R."/>
            <person name="Lamed R."/>
            <person name="Zhivin O."/>
            <person name="Bayer E.A."/>
            <person name="Brown S.D."/>
        </authorList>
    </citation>
    <scope>NUCLEOTIDE SEQUENCE [LARGE SCALE GENOMIC DNA]</scope>
    <source>
        <strain evidence="2">DSM 2933</strain>
    </source>
</reference>
<comment type="caution">
    <text evidence="1">The sequence shown here is derived from an EMBL/GenBank/DDBJ whole genome shotgun (WGS) entry which is preliminary data.</text>
</comment>
<accession>A0A0L6JWY3</accession>
<dbReference type="Proteomes" id="UP000036923">
    <property type="component" value="Unassembled WGS sequence"/>
</dbReference>
<organism evidence="1 2">
    <name type="scientific">Pseudobacteroides cellulosolvens ATCC 35603 = DSM 2933</name>
    <dbReference type="NCBI Taxonomy" id="398512"/>
    <lineage>
        <taxon>Bacteria</taxon>
        <taxon>Bacillati</taxon>
        <taxon>Bacillota</taxon>
        <taxon>Clostridia</taxon>
        <taxon>Eubacteriales</taxon>
        <taxon>Oscillospiraceae</taxon>
        <taxon>Pseudobacteroides</taxon>
    </lineage>
</organism>